<keyword evidence="5" id="KW-0175">Coiled coil</keyword>
<feature type="domain" description="RING-type" evidence="7">
    <location>
        <begin position="191"/>
        <end position="230"/>
    </location>
</feature>
<evidence type="ECO:0000256" key="6">
    <source>
        <dbReference type="SAM" id="MobiDB-lite"/>
    </source>
</evidence>
<feature type="compositionally biased region" description="Polar residues" evidence="6">
    <location>
        <begin position="958"/>
        <end position="970"/>
    </location>
</feature>
<protein>
    <submittedName>
        <fullName evidence="8">16450_t:CDS:1</fullName>
    </submittedName>
</protein>
<organism evidence="8 9">
    <name type="scientific">Gigaspora margarita</name>
    <dbReference type="NCBI Taxonomy" id="4874"/>
    <lineage>
        <taxon>Eukaryota</taxon>
        <taxon>Fungi</taxon>
        <taxon>Fungi incertae sedis</taxon>
        <taxon>Mucoromycota</taxon>
        <taxon>Glomeromycotina</taxon>
        <taxon>Glomeromycetes</taxon>
        <taxon>Diversisporales</taxon>
        <taxon>Gigasporaceae</taxon>
        <taxon>Gigaspora</taxon>
    </lineage>
</organism>
<feature type="compositionally biased region" description="Low complexity" evidence="6">
    <location>
        <begin position="976"/>
        <end position="988"/>
    </location>
</feature>
<sequence>MDRTHIIALTKNILCFTSTLATHISIPDVNLCLLCEKEIYSLVSNLSYKEFTLASCGHIFHQKCLEKYLVNREARCPNKDCNRDIETFLFPELFKRSQDKPTTSTAEDIVTKQVDSENPTPVDENANAIYMNELGLLGGEDLLSKMAEIAKETSDQATSPIEVVSTISSNSEKLDNSISKVTSGQIQLPTCKKCSEKISLEFTKPTIFLSCKHVVHYDCIKDSHKMCPTCPLSETMSEIQEGEKTGGKKVSSMIKQLIKELLTNISDGGKSLEETSYLTDTGGVFWKLSNRIDSAKSKNEDAFRDLITSYFDFGEALYNRYKKLKPTYSKDGARALVKNYITPFSVINEAMEYDPSIQQEELKEIVTRAVNESADTYFENSETFGKIEQNLYTGFSQGESLLAYYCHSGFSLASFEIQMKKNVVFNDAFEGVRSVNNVQVAKLKINFNKQKIAENIGDLKTKLKRSSFDHAFELLERLNSLPIKNLKWNDSLASQVISDESKLVQNLEETSKKSFIKPFNKMQVRIPPNIRNIYTNFVESFYDDDMEGLPRKLSHDNSWKEDEFASDQSEGTYVTNVIVPLIHVTLNKLPIKKYAFLSSAERQSLASADRRERGKQPDIMFLEMCCKKIYKLMYIKCSHLICTNCKKKDDEAKLWREMNDEMCYVYKSCRPVRNKFGILGIQVAADMMHLNILIKDDDDIHRLFHLRSVKIPIPKLEKKFVEVEAENAKLKQIIEENAMRDIRVKELEQKNMELEARLAIVEQAFFVVDGQTQNGKKAIAEVWLSIDNSVSTVDLSNSVVDQQNNADTKSIEGVAKVSDKETDDFVSEELIPKESSMLEESSIYNSHGIEKEKQNEISKVEQGLRHELSVFTKDDDIEKHSSFDIQIPEFPLEMILMGSNKITTQIIADLFNVAIKKHTNTNECQKVVSITKSNAHVTKSSEVSISIPITQVTNSSDAVTSSLHETTPSLPLSHMSNSENKISENNKSLPETDPKKDILIRNESDIDALILFLQQKFKISKKILDKWKADIVFEFRDNTKY</sequence>
<evidence type="ECO:0000313" key="9">
    <source>
        <dbReference type="Proteomes" id="UP000789901"/>
    </source>
</evidence>
<dbReference type="Pfam" id="PF13445">
    <property type="entry name" value="zf-RING_UBOX"/>
    <property type="match status" value="1"/>
</dbReference>
<keyword evidence="3" id="KW-0862">Zinc</keyword>
<dbReference type="Gene3D" id="3.30.40.10">
    <property type="entry name" value="Zinc/RING finger domain, C3HC4 (zinc finger)"/>
    <property type="match status" value="2"/>
</dbReference>
<keyword evidence="2 4" id="KW-0863">Zinc-finger</keyword>
<evidence type="ECO:0000313" key="8">
    <source>
        <dbReference type="EMBL" id="CAG8526860.1"/>
    </source>
</evidence>
<feature type="coiled-coil region" evidence="5">
    <location>
        <begin position="713"/>
        <end position="764"/>
    </location>
</feature>
<evidence type="ECO:0000259" key="7">
    <source>
        <dbReference type="PROSITE" id="PS50089"/>
    </source>
</evidence>
<dbReference type="InterPro" id="IPR027370">
    <property type="entry name" value="Znf-RING_euk"/>
</dbReference>
<dbReference type="CDD" id="cd16448">
    <property type="entry name" value="RING-H2"/>
    <property type="match status" value="1"/>
</dbReference>
<dbReference type="EMBL" id="CAJVQB010001225">
    <property type="protein sequence ID" value="CAG8526860.1"/>
    <property type="molecule type" value="Genomic_DNA"/>
</dbReference>
<gene>
    <name evidence="8" type="ORF">GMARGA_LOCUS3431</name>
</gene>
<dbReference type="InterPro" id="IPR013083">
    <property type="entry name" value="Znf_RING/FYVE/PHD"/>
</dbReference>
<feature type="domain" description="RING-type" evidence="7">
    <location>
        <begin position="32"/>
        <end position="77"/>
    </location>
</feature>
<dbReference type="PROSITE" id="PS50089">
    <property type="entry name" value="ZF_RING_2"/>
    <property type="match status" value="2"/>
</dbReference>
<evidence type="ECO:0000256" key="1">
    <source>
        <dbReference type="ARBA" id="ARBA00022723"/>
    </source>
</evidence>
<dbReference type="SMART" id="SM00184">
    <property type="entry name" value="RING"/>
    <property type="match status" value="2"/>
</dbReference>
<evidence type="ECO:0000256" key="4">
    <source>
        <dbReference type="PROSITE-ProRule" id="PRU00175"/>
    </source>
</evidence>
<reference evidence="8 9" key="1">
    <citation type="submission" date="2021-06" db="EMBL/GenBank/DDBJ databases">
        <authorList>
            <person name="Kallberg Y."/>
            <person name="Tangrot J."/>
            <person name="Rosling A."/>
        </authorList>
    </citation>
    <scope>NUCLEOTIDE SEQUENCE [LARGE SCALE GENOMIC DNA]</scope>
    <source>
        <strain evidence="8 9">120-4 pot B 10/14</strain>
    </source>
</reference>
<keyword evidence="9" id="KW-1185">Reference proteome</keyword>
<proteinExistence type="predicted"/>
<feature type="region of interest" description="Disordered" evidence="6">
    <location>
        <begin position="958"/>
        <end position="995"/>
    </location>
</feature>
<evidence type="ECO:0000256" key="3">
    <source>
        <dbReference type="ARBA" id="ARBA00022833"/>
    </source>
</evidence>
<dbReference type="Proteomes" id="UP000789901">
    <property type="component" value="Unassembled WGS sequence"/>
</dbReference>
<dbReference type="InterPro" id="IPR001841">
    <property type="entry name" value="Znf_RING"/>
</dbReference>
<evidence type="ECO:0000256" key="5">
    <source>
        <dbReference type="SAM" id="Coils"/>
    </source>
</evidence>
<keyword evidence="1" id="KW-0479">Metal-binding</keyword>
<comment type="caution">
    <text evidence="8">The sequence shown here is derived from an EMBL/GenBank/DDBJ whole genome shotgun (WGS) entry which is preliminary data.</text>
</comment>
<accession>A0ABM8W516</accession>
<dbReference type="SUPFAM" id="SSF57850">
    <property type="entry name" value="RING/U-box"/>
    <property type="match status" value="2"/>
</dbReference>
<evidence type="ECO:0000256" key="2">
    <source>
        <dbReference type="ARBA" id="ARBA00022771"/>
    </source>
</evidence>
<name>A0ABM8W516_GIGMA</name>